<evidence type="ECO:0000256" key="1">
    <source>
        <dbReference type="SAM" id="SignalP"/>
    </source>
</evidence>
<dbReference type="EMBL" id="BMRB01000012">
    <property type="protein sequence ID" value="GGS60087.1"/>
    <property type="molecule type" value="Genomic_DNA"/>
</dbReference>
<keyword evidence="3" id="KW-1185">Reference proteome</keyword>
<sequence>MPGMKLIAVVVMALGLIAAPRTAVAAGCAWTVTELPAPAGYSHASTTAHAGAGLVVGTVWKTDHREGVVWRDGVPRVLPTPPGKGAGSNYPAAVNASGVIAGRWAGNDGSHTAWRYADGVYQFLPGRGSWVSVPTDINRAGDVAGFSRLFFGGAQVNTLRWPVDAPGGYVDLGEASPRGIDDAGRVVLSTGRVVNADGTSWQLQGGLPSAYEDGRIVGYQGAASPYTIVEWDLTGRIVRRVPDGIPTGMNAAGAIVGVHTAGTVAVWHNGGVEHVTSPAPARSHVLDITDDNAIVSDYRVSSATRSGLWRCV</sequence>
<gene>
    <name evidence="2" type="ORF">GCM10010171_63740</name>
</gene>
<name>A0A918LK70_9PSEU</name>
<dbReference type="AlphaFoldDB" id="A0A918LK70"/>
<dbReference type="Proteomes" id="UP000660680">
    <property type="component" value="Unassembled WGS sequence"/>
</dbReference>
<organism evidence="2 3">
    <name type="scientific">Actinokineospora fastidiosa</name>
    <dbReference type="NCBI Taxonomy" id="1816"/>
    <lineage>
        <taxon>Bacteria</taxon>
        <taxon>Bacillati</taxon>
        <taxon>Actinomycetota</taxon>
        <taxon>Actinomycetes</taxon>
        <taxon>Pseudonocardiales</taxon>
        <taxon>Pseudonocardiaceae</taxon>
        <taxon>Actinokineospora</taxon>
    </lineage>
</organism>
<accession>A0A918LK70</accession>
<keyword evidence="1" id="KW-0732">Signal</keyword>
<reference evidence="2" key="1">
    <citation type="journal article" date="2014" name="Int. J. Syst. Evol. Microbiol.">
        <title>Complete genome sequence of Corynebacterium casei LMG S-19264T (=DSM 44701T), isolated from a smear-ripened cheese.</title>
        <authorList>
            <consortium name="US DOE Joint Genome Institute (JGI-PGF)"/>
            <person name="Walter F."/>
            <person name="Albersmeier A."/>
            <person name="Kalinowski J."/>
            <person name="Ruckert C."/>
        </authorList>
    </citation>
    <scope>NUCLEOTIDE SEQUENCE</scope>
    <source>
        <strain evidence="2">JCM 3276</strain>
    </source>
</reference>
<evidence type="ECO:0000313" key="3">
    <source>
        <dbReference type="Proteomes" id="UP000660680"/>
    </source>
</evidence>
<comment type="caution">
    <text evidence="2">The sequence shown here is derived from an EMBL/GenBank/DDBJ whole genome shotgun (WGS) entry which is preliminary data.</text>
</comment>
<evidence type="ECO:0000313" key="2">
    <source>
        <dbReference type="EMBL" id="GGS60087.1"/>
    </source>
</evidence>
<proteinExistence type="predicted"/>
<feature type="signal peptide" evidence="1">
    <location>
        <begin position="1"/>
        <end position="25"/>
    </location>
</feature>
<protein>
    <submittedName>
        <fullName evidence="2">Uncharacterized protein</fullName>
    </submittedName>
</protein>
<feature type="chain" id="PRO_5038117086" evidence="1">
    <location>
        <begin position="26"/>
        <end position="312"/>
    </location>
</feature>
<reference evidence="2" key="2">
    <citation type="submission" date="2020-09" db="EMBL/GenBank/DDBJ databases">
        <authorList>
            <person name="Sun Q."/>
            <person name="Ohkuma M."/>
        </authorList>
    </citation>
    <scope>NUCLEOTIDE SEQUENCE</scope>
    <source>
        <strain evidence="2">JCM 3276</strain>
    </source>
</reference>